<dbReference type="RefSeq" id="WP_089711638.1">
    <property type="nucleotide sequence ID" value="NZ_FMAR01000005.1"/>
</dbReference>
<dbReference type="EMBL" id="FMAR01000005">
    <property type="protein sequence ID" value="SCC30532.1"/>
    <property type="molecule type" value="Genomic_DNA"/>
</dbReference>
<dbReference type="AlphaFoldDB" id="A0A1C4DGP1"/>
<accession>A0A1C4DGP1</accession>
<evidence type="ECO:0000313" key="3">
    <source>
        <dbReference type="Proteomes" id="UP000242818"/>
    </source>
</evidence>
<feature type="transmembrane region" description="Helical" evidence="1">
    <location>
        <begin position="9"/>
        <end position="28"/>
    </location>
</feature>
<keyword evidence="1" id="KW-0472">Membrane</keyword>
<reference evidence="2 3" key="1">
    <citation type="submission" date="2016-08" db="EMBL/GenBank/DDBJ databases">
        <authorList>
            <person name="Seilhamer J.J."/>
        </authorList>
    </citation>
    <scope>NUCLEOTIDE SEQUENCE [LARGE SCALE GENOMIC DNA]</scope>
    <source>
        <strain evidence="2 3">A37T2</strain>
    </source>
</reference>
<keyword evidence="3" id="KW-1185">Reference proteome</keyword>
<dbReference type="STRING" id="1335309.GA0116948_105265"/>
<dbReference type="OrthoDB" id="9918382at2"/>
<evidence type="ECO:0000313" key="2">
    <source>
        <dbReference type="EMBL" id="SCC30532.1"/>
    </source>
</evidence>
<sequence>MQYRTRTKWLQYIAACCSTGLFAIFFLVQCLRNFDVGDTTVLPAQVLSVSQHHIISASHPTPETKVHIRLNKRFQSTSVNFASKWPKPPVISYLEIVRLYNFYDSNLLSTIRLHTSLRGPPAQDC</sequence>
<keyword evidence="1" id="KW-0812">Transmembrane</keyword>
<protein>
    <submittedName>
        <fullName evidence="2">Uncharacterized protein</fullName>
    </submittedName>
</protein>
<proteinExistence type="predicted"/>
<organism evidence="2 3">
    <name type="scientific">Chitinophaga costaii</name>
    <dbReference type="NCBI Taxonomy" id="1335309"/>
    <lineage>
        <taxon>Bacteria</taxon>
        <taxon>Pseudomonadati</taxon>
        <taxon>Bacteroidota</taxon>
        <taxon>Chitinophagia</taxon>
        <taxon>Chitinophagales</taxon>
        <taxon>Chitinophagaceae</taxon>
        <taxon>Chitinophaga</taxon>
    </lineage>
</organism>
<keyword evidence="1" id="KW-1133">Transmembrane helix</keyword>
<gene>
    <name evidence="2" type="ORF">GA0116948_105265</name>
</gene>
<dbReference type="Proteomes" id="UP000242818">
    <property type="component" value="Unassembled WGS sequence"/>
</dbReference>
<evidence type="ECO:0000256" key="1">
    <source>
        <dbReference type="SAM" id="Phobius"/>
    </source>
</evidence>
<name>A0A1C4DGP1_9BACT</name>